<evidence type="ECO:0000259" key="4">
    <source>
        <dbReference type="Pfam" id="PF12588"/>
    </source>
</evidence>
<evidence type="ECO:0000256" key="2">
    <source>
        <dbReference type="ARBA" id="ARBA00023239"/>
    </source>
</evidence>
<dbReference type="Proteomes" id="UP000654913">
    <property type="component" value="Chromosome 2"/>
</dbReference>
<dbReference type="EMBL" id="AP024444">
    <property type="protein sequence ID" value="BCS21694.1"/>
    <property type="molecule type" value="Genomic_DNA"/>
</dbReference>
<dbReference type="InterPro" id="IPR003817">
    <property type="entry name" value="PS_Dcarbxylase"/>
</dbReference>
<dbReference type="Pfam" id="PF12588">
    <property type="entry name" value="PSDC"/>
    <property type="match status" value="1"/>
</dbReference>
<name>A0A7R7XI47_9EURO</name>
<accession>A0A7R7XI47</accession>
<dbReference type="GO" id="GO:0004609">
    <property type="term" value="F:phosphatidylserine decarboxylase activity"/>
    <property type="evidence" value="ECO:0007669"/>
    <property type="project" value="InterPro"/>
</dbReference>
<dbReference type="Pfam" id="PF02666">
    <property type="entry name" value="PS_Dcarbxylase"/>
    <property type="match status" value="1"/>
</dbReference>
<gene>
    <name evidence="5" type="ORF">APUU_22126S</name>
</gene>
<sequence length="442" mass="49037">MPKKSHTHRHHRAGHWMPPDHDSHHKWVGGVIAHVDKQEKHELHPVLKDFKQLIESNTRVYMLVASMFAEVPKNRHYCTDPTGCPQIRDYHHMLRVLNYLITTAPSWNDFSLRVGLVGLPINAVLDWSMGTPSGYAAFLDPDINAMLKKVLNAWGEFLTSPESATALDESDNGWFGQTGKGNLVQVANAPNASSHDFDKLFVCDPKAKHHGFNSWDDFFTRVFRPGIRPVAAADDDSVVVNACESQPYKVARGVKAKDTFWIKAQPYSVLDMLSHDGLAGQFVGGTVYQAFLSALSYHRWHAPVSGKVVKAYVVDGTYYSEPLFEGLWDGDKGQKQDIDASGEVMTQEYLTCLATRAIIFIECDNPAIGLMAFLGVGMCEVSTCDITVKEGQRLKKGDQLGMFHFGGSTHCLLFRKGVNVEGFPSTDMQQNVPVNGKLAVAS</sequence>
<dbReference type="RefSeq" id="XP_041553888.1">
    <property type="nucleotide sequence ID" value="XM_041700955.1"/>
</dbReference>
<feature type="compositionally biased region" description="Basic residues" evidence="3">
    <location>
        <begin position="1"/>
        <end position="14"/>
    </location>
</feature>
<evidence type="ECO:0000256" key="3">
    <source>
        <dbReference type="SAM" id="MobiDB-lite"/>
    </source>
</evidence>
<keyword evidence="1" id="KW-0210">Decarboxylase</keyword>
<proteinExistence type="predicted"/>
<evidence type="ECO:0000313" key="6">
    <source>
        <dbReference type="Proteomes" id="UP000654913"/>
    </source>
</evidence>
<organism evidence="5 6">
    <name type="scientific">Aspergillus puulaauensis</name>
    <dbReference type="NCBI Taxonomy" id="1220207"/>
    <lineage>
        <taxon>Eukaryota</taxon>
        <taxon>Fungi</taxon>
        <taxon>Dikarya</taxon>
        <taxon>Ascomycota</taxon>
        <taxon>Pezizomycotina</taxon>
        <taxon>Eurotiomycetes</taxon>
        <taxon>Eurotiomycetidae</taxon>
        <taxon>Eurotiales</taxon>
        <taxon>Aspergillaceae</taxon>
        <taxon>Aspergillus</taxon>
    </lineage>
</organism>
<protein>
    <recommendedName>
        <fullName evidence="4">L-tryptophan decarboxylase PsiD-like domain-containing protein</fullName>
    </recommendedName>
</protein>
<dbReference type="GO" id="GO:0005739">
    <property type="term" value="C:mitochondrion"/>
    <property type="evidence" value="ECO:0007669"/>
    <property type="project" value="TreeGrafter"/>
</dbReference>
<reference evidence="5" key="1">
    <citation type="submission" date="2021-01" db="EMBL/GenBank/DDBJ databases">
        <authorList>
            <consortium name="Aspergillus puulaauensis MK2 genome sequencing consortium"/>
            <person name="Kazuki M."/>
            <person name="Futagami T."/>
        </authorList>
    </citation>
    <scope>NUCLEOTIDE SEQUENCE</scope>
    <source>
        <strain evidence="5">MK2</strain>
    </source>
</reference>
<dbReference type="GO" id="GO:0006646">
    <property type="term" value="P:phosphatidylethanolamine biosynthetic process"/>
    <property type="evidence" value="ECO:0007669"/>
    <property type="project" value="TreeGrafter"/>
</dbReference>
<dbReference type="PANTHER" id="PTHR10067">
    <property type="entry name" value="PHOSPHATIDYLSERINE DECARBOXYLASE"/>
    <property type="match status" value="1"/>
</dbReference>
<dbReference type="InterPro" id="IPR022237">
    <property type="entry name" value="PsiD-like"/>
</dbReference>
<feature type="domain" description="L-tryptophan decarboxylase PsiD-like" evidence="4">
    <location>
        <begin position="44"/>
        <end position="180"/>
    </location>
</feature>
<dbReference type="AlphaFoldDB" id="A0A7R7XI47"/>
<keyword evidence="2" id="KW-0456">Lyase</keyword>
<dbReference type="GeneID" id="64971699"/>
<evidence type="ECO:0000313" key="5">
    <source>
        <dbReference type="EMBL" id="BCS21694.1"/>
    </source>
</evidence>
<dbReference type="PANTHER" id="PTHR10067:SF9">
    <property type="entry name" value="PHOSPHATIDYLSERINE DECARBOXYLASE FAMILY PROTEIN (AFU_ORTHOLOGUE AFUA_7G01730)"/>
    <property type="match status" value="1"/>
</dbReference>
<dbReference type="KEGG" id="apuu:APUU_22126S"/>
<keyword evidence="6" id="KW-1185">Reference proteome</keyword>
<feature type="region of interest" description="Disordered" evidence="3">
    <location>
        <begin position="1"/>
        <end position="20"/>
    </location>
</feature>
<reference evidence="5" key="2">
    <citation type="submission" date="2021-02" db="EMBL/GenBank/DDBJ databases">
        <title>Aspergillus puulaauensis MK2 genome sequence.</title>
        <authorList>
            <person name="Futagami T."/>
            <person name="Mori K."/>
            <person name="Kadooka C."/>
            <person name="Tanaka T."/>
        </authorList>
    </citation>
    <scope>NUCLEOTIDE SEQUENCE</scope>
    <source>
        <strain evidence="5">MK2</strain>
    </source>
</reference>
<dbReference type="OrthoDB" id="5973539at2759"/>
<evidence type="ECO:0000256" key="1">
    <source>
        <dbReference type="ARBA" id="ARBA00022793"/>
    </source>
</evidence>